<keyword evidence="1" id="KW-0472">Membrane</keyword>
<comment type="caution">
    <text evidence="2">The sequence shown here is derived from an EMBL/GenBank/DDBJ whole genome shotgun (WGS) entry which is preliminary data.</text>
</comment>
<feature type="transmembrane region" description="Helical" evidence="1">
    <location>
        <begin position="40"/>
        <end position="57"/>
    </location>
</feature>
<dbReference type="Proteomes" id="UP001589589">
    <property type="component" value="Unassembled WGS sequence"/>
</dbReference>
<dbReference type="EMBL" id="JBHMEX010000056">
    <property type="protein sequence ID" value="MFB9065817.1"/>
    <property type="molecule type" value="Genomic_DNA"/>
</dbReference>
<feature type="transmembrane region" description="Helical" evidence="1">
    <location>
        <begin position="15"/>
        <end position="34"/>
    </location>
</feature>
<evidence type="ECO:0000313" key="2">
    <source>
        <dbReference type="EMBL" id="MFB9065817.1"/>
    </source>
</evidence>
<name>A0ABV5FR13_9FLAO</name>
<gene>
    <name evidence="2" type="ORF">ACFFUQ_17485</name>
</gene>
<keyword evidence="3" id="KW-1185">Reference proteome</keyword>
<proteinExistence type="predicted"/>
<protein>
    <recommendedName>
        <fullName evidence="4">PH domain-containing protein</fullName>
    </recommendedName>
</protein>
<evidence type="ECO:0000256" key="1">
    <source>
        <dbReference type="SAM" id="Phobius"/>
    </source>
</evidence>
<evidence type="ECO:0000313" key="3">
    <source>
        <dbReference type="Proteomes" id="UP001589589"/>
    </source>
</evidence>
<dbReference type="RefSeq" id="WP_290263490.1">
    <property type="nucleotide sequence ID" value="NZ_JAUFQQ010000003.1"/>
</dbReference>
<accession>A0ABV5FR13</accession>
<sequence length="139" mass="16555">MKKISSKTTYFRKKVVPIILLINALVLLFGFTIFDLTFKNLAFIFFPTLIFLFAWIFNFRKLEEVYLGDKYLEIKNEKVSFENIISIDKISSFRYELTYRINNTVKSIIFMIDSFPKFPTSTPDYLKEIIEFIEKNKGK</sequence>
<reference evidence="2 3" key="1">
    <citation type="submission" date="2024-09" db="EMBL/GenBank/DDBJ databases">
        <authorList>
            <person name="Sun Q."/>
            <person name="Mori K."/>
        </authorList>
    </citation>
    <scope>NUCLEOTIDE SEQUENCE [LARGE SCALE GENOMIC DNA]</scope>
    <source>
        <strain evidence="2 3">CECT 7908</strain>
    </source>
</reference>
<organism evidence="2 3">
    <name type="scientific">Flavobacterium branchiarum</name>
    <dbReference type="NCBI Taxonomy" id="1114870"/>
    <lineage>
        <taxon>Bacteria</taxon>
        <taxon>Pseudomonadati</taxon>
        <taxon>Bacteroidota</taxon>
        <taxon>Flavobacteriia</taxon>
        <taxon>Flavobacteriales</taxon>
        <taxon>Flavobacteriaceae</taxon>
        <taxon>Flavobacterium</taxon>
    </lineage>
</organism>
<keyword evidence="1" id="KW-0812">Transmembrane</keyword>
<evidence type="ECO:0008006" key="4">
    <source>
        <dbReference type="Google" id="ProtNLM"/>
    </source>
</evidence>
<keyword evidence="1" id="KW-1133">Transmembrane helix</keyword>